<dbReference type="EMBL" id="WUQX01000001">
    <property type="protein sequence ID" value="MXP75056.1"/>
    <property type="molecule type" value="Genomic_DNA"/>
</dbReference>
<keyword evidence="1" id="KW-0472">Membrane</keyword>
<feature type="transmembrane region" description="Helical" evidence="1">
    <location>
        <begin position="12"/>
        <end position="34"/>
    </location>
</feature>
<dbReference type="RefSeq" id="WP_159750369.1">
    <property type="nucleotide sequence ID" value="NZ_WUQX01000001.1"/>
</dbReference>
<reference evidence="2 3" key="1">
    <citation type="submission" date="2019-12" db="EMBL/GenBank/DDBJ databases">
        <title>Sporaefaciens musculi gen. nov., sp. nov., a novel bacterium isolated from the caecum of an obese mouse.</title>
        <authorList>
            <person name="Rasmussen T.S."/>
            <person name="Streidl T."/>
            <person name="Hitch T.C.A."/>
            <person name="Wortmann E."/>
            <person name="Deptula P."/>
            <person name="Hansen M."/>
            <person name="Nielsen D.S."/>
            <person name="Clavel T."/>
            <person name="Vogensen F.K."/>
        </authorList>
    </citation>
    <scope>NUCLEOTIDE SEQUENCE [LARGE SCALE GENOMIC DNA]</scope>
    <source>
        <strain evidence="2 3">WCA-9-b2</strain>
    </source>
</reference>
<keyword evidence="1" id="KW-0812">Transmembrane</keyword>
<keyword evidence="3" id="KW-1185">Reference proteome</keyword>
<protein>
    <submittedName>
        <fullName evidence="2">Uncharacterized protein</fullName>
    </submittedName>
</protein>
<gene>
    <name evidence="2" type="ORF">GN277_06585</name>
</gene>
<comment type="caution">
    <text evidence="2">The sequence shown here is derived from an EMBL/GenBank/DDBJ whole genome shotgun (WGS) entry which is preliminary data.</text>
</comment>
<organism evidence="2 3">
    <name type="scientific">Sporofaciens musculi</name>
    <dbReference type="NCBI Taxonomy" id="2681861"/>
    <lineage>
        <taxon>Bacteria</taxon>
        <taxon>Bacillati</taxon>
        <taxon>Bacillota</taxon>
        <taxon>Clostridia</taxon>
        <taxon>Lachnospirales</taxon>
        <taxon>Lachnospiraceae</taxon>
        <taxon>Sporofaciens</taxon>
    </lineage>
</organism>
<dbReference type="Proteomes" id="UP000460412">
    <property type="component" value="Unassembled WGS sequence"/>
</dbReference>
<dbReference type="AlphaFoldDB" id="A0A7X3SID5"/>
<feature type="transmembrane region" description="Helical" evidence="1">
    <location>
        <begin position="46"/>
        <end position="72"/>
    </location>
</feature>
<evidence type="ECO:0000313" key="3">
    <source>
        <dbReference type="Proteomes" id="UP000460412"/>
    </source>
</evidence>
<accession>A0A7X3SID5</accession>
<proteinExistence type="predicted"/>
<name>A0A7X3SID5_9FIRM</name>
<evidence type="ECO:0000256" key="1">
    <source>
        <dbReference type="SAM" id="Phobius"/>
    </source>
</evidence>
<evidence type="ECO:0000313" key="2">
    <source>
        <dbReference type="EMBL" id="MXP75056.1"/>
    </source>
</evidence>
<sequence>MELEVRKRRTQLYRYQGVGIGICILAVAYLSYMVWEIDSDFIRWKFGIGISALISISICLVYALLVAVACLIMRFGSLKIAEILATECDPFLYEACLQKSSRLLHKDRLLCSIALAQHYQGNFDRAWETLQEINVYKLRGIHRANYYILMSDQYFKRGMGQQVHELEERFRQSVRAKNKREWKYFETLCAGNNLTRALENQDYQAAAGFLGDRIALNGNASRPWTRVIFALKEAQIYLGLGEKESAKLCLKYVVDNGNRMWCVQEAMRLSEGI</sequence>
<keyword evidence="1" id="KW-1133">Transmembrane helix</keyword>